<feature type="signal peptide" evidence="1">
    <location>
        <begin position="1"/>
        <end position="18"/>
    </location>
</feature>
<dbReference type="AlphaFoldDB" id="A0A7X9XBL8"/>
<evidence type="ECO:0000259" key="2">
    <source>
        <dbReference type="Pfam" id="PF00656"/>
    </source>
</evidence>
<evidence type="ECO:0000313" key="4">
    <source>
        <dbReference type="Proteomes" id="UP000576082"/>
    </source>
</evidence>
<dbReference type="Pfam" id="PF00656">
    <property type="entry name" value="Peptidase_C14"/>
    <property type="match status" value="1"/>
</dbReference>
<evidence type="ECO:0000313" key="3">
    <source>
        <dbReference type="EMBL" id="NME70754.1"/>
    </source>
</evidence>
<dbReference type="Proteomes" id="UP000576082">
    <property type="component" value="Unassembled WGS sequence"/>
</dbReference>
<dbReference type="Gene3D" id="3.40.50.1460">
    <property type="match status" value="1"/>
</dbReference>
<evidence type="ECO:0000256" key="1">
    <source>
        <dbReference type="SAM" id="SignalP"/>
    </source>
</evidence>
<keyword evidence="1" id="KW-0732">Signal</keyword>
<comment type="caution">
    <text evidence="3">The sequence shown here is derived from an EMBL/GenBank/DDBJ whole genome shotgun (WGS) entry which is preliminary data.</text>
</comment>
<feature type="domain" description="Peptidase C14 caspase" evidence="2">
    <location>
        <begin position="44"/>
        <end position="277"/>
    </location>
</feature>
<accession>A0A7X9XBL8</accession>
<dbReference type="RefSeq" id="WP_169658985.1">
    <property type="nucleotide sequence ID" value="NZ_JABANE010000073.1"/>
</dbReference>
<dbReference type="PANTHER" id="PTHR22576:SF37">
    <property type="entry name" value="MUCOSA-ASSOCIATED LYMPHOID TISSUE LYMPHOMA TRANSLOCATION PROTEIN 1"/>
    <property type="match status" value="1"/>
</dbReference>
<protein>
    <submittedName>
        <fullName evidence="3">Caspase family protein</fullName>
    </submittedName>
</protein>
<dbReference type="InterPro" id="IPR011600">
    <property type="entry name" value="Pept_C14_caspase"/>
</dbReference>
<dbReference type="PANTHER" id="PTHR22576">
    <property type="entry name" value="MUCOSA ASSOCIATED LYMPHOID TISSUE LYMPHOMA TRANSLOCATION PROTEIN 1/PARACASPASE"/>
    <property type="match status" value="1"/>
</dbReference>
<dbReference type="GO" id="GO:0006508">
    <property type="term" value="P:proteolysis"/>
    <property type="evidence" value="ECO:0007669"/>
    <property type="project" value="InterPro"/>
</dbReference>
<feature type="chain" id="PRO_5031050705" evidence="1">
    <location>
        <begin position="19"/>
        <end position="437"/>
    </location>
</feature>
<dbReference type="InterPro" id="IPR029030">
    <property type="entry name" value="Caspase-like_dom_sf"/>
</dbReference>
<proteinExistence type="predicted"/>
<dbReference type="SUPFAM" id="SSF52129">
    <property type="entry name" value="Caspase-like"/>
    <property type="match status" value="1"/>
</dbReference>
<keyword evidence="4" id="KW-1185">Reference proteome</keyword>
<gene>
    <name evidence="3" type="ORF">HHU12_22465</name>
</gene>
<dbReference type="InterPro" id="IPR052039">
    <property type="entry name" value="Caspase-related_regulators"/>
</dbReference>
<dbReference type="GO" id="GO:0004197">
    <property type="term" value="F:cysteine-type endopeptidase activity"/>
    <property type="evidence" value="ECO:0007669"/>
    <property type="project" value="InterPro"/>
</dbReference>
<reference evidence="3 4" key="1">
    <citation type="submission" date="2020-04" db="EMBL/GenBank/DDBJ databases">
        <title>Flammeovirga sp. SR4, a novel species isolated from seawater.</title>
        <authorList>
            <person name="Wang X."/>
        </authorList>
    </citation>
    <scope>NUCLEOTIDE SEQUENCE [LARGE SCALE GENOMIC DNA]</scope>
    <source>
        <strain evidence="3 4">ATCC 23126</strain>
    </source>
</reference>
<dbReference type="EMBL" id="JABANE010000073">
    <property type="protein sequence ID" value="NME70754.1"/>
    <property type="molecule type" value="Genomic_DNA"/>
</dbReference>
<name>A0A7X9XBL8_9BACT</name>
<organism evidence="3 4">
    <name type="scientific">Flammeovirga aprica JL-4</name>
    <dbReference type="NCBI Taxonomy" id="694437"/>
    <lineage>
        <taxon>Bacteria</taxon>
        <taxon>Pseudomonadati</taxon>
        <taxon>Bacteroidota</taxon>
        <taxon>Cytophagia</taxon>
        <taxon>Cytophagales</taxon>
        <taxon>Flammeovirgaceae</taxon>
        <taxon>Flammeovirga</taxon>
    </lineage>
</organism>
<sequence length="437" mass="49776">MIRCLLYFLIAIPLNIFAQNNGSEYTRGMKIVSKSESVINKSQKYALIIGSNTYNAPSWSQLNNAEYDAESVYNTLNERYDFECQLLKSPTKKELQQVFLSYHEVLKENDRFLIYVAGHGDYDSKYSKDGFIVFKDSKAVKEDRLHETYLSYGTFKDWLDALPAKHVALVLDVCFGGAFNENLAKSRSRTGVYFEKTADDFIVQKLKHPTRVYLTSGALTPVMDGKKGRLSPFCTRFIEALTGGITSEFPITLSSIYQYLNKNISEAVYGKFGKNYPTSEFIFGFAHGMSTEEKPTYIDTKKATVSTSPKTKNKEGLAIAFNTNTDLFGEEYTAFLPKLKSEMSTYKCYFPEDKSNAFYTINIQATTREYNNPYGNYFSYVDIEISIKETYSNNEVYSNVIHKKGGSRKNYQVAGQEAYNELAEELGQLFKQVIINN</sequence>